<sequence length="82" mass="9031">MPVGQPVTFSGSAGDGETGIKKVVAYVNSEEVYSYTPSSPTSYVNWNFSFTPTTPGRYDVDIVAFDNAGNSRRYYTYVEARP</sequence>
<dbReference type="Proteomes" id="UP000058660">
    <property type="component" value="Chromosome"/>
</dbReference>
<keyword evidence="2" id="KW-1185">Reference proteome</keyword>
<dbReference type="EMBL" id="CP010822">
    <property type="protein sequence ID" value="ALJ90173.1"/>
    <property type="molecule type" value="Genomic_DNA"/>
</dbReference>
<name>A0ABM5VJ67_THEA5</name>
<accession>A0ABM5VJ67</accession>
<evidence type="ECO:0000313" key="1">
    <source>
        <dbReference type="EMBL" id="ALJ90173.1"/>
    </source>
</evidence>
<organism evidence="1 2">
    <name type="scientific">Thermus aquaticus (strain ATCC BAA-2747 / Y51MC23)</name>
    <dbReference type="NCBI Taxonomy" id="498848"/>
    <lineage>
        <taxon>Bacteria</taxon>
        <taxon>Thermotogati</taxon>
        <taxon>Deinococcota</taxon>
        <taxon>Deinococci</taxon>
        <taxon>Thermales</taxon>
        <taxon>Thermaceae</taxon>
        <taxon>Thermus</taxon>
    </lineage>
</organism>
<protein>
    <submittedName>
        <fullName evidence="1">Uncharacterized protein</fullName>
    </submittedName>
</protein>
<dbReference type="Gene3D" id="2.60.40.10">
    <property type="entry name" value="Immunoglobulins"/>
    <property type="match status" value="1"/>
</dbReference>
<dbReference type="InterPro" id="IPR013783">
    <property type="entry name" value="Ig-like_fold"/>
</dbReference>
<evidence type="ECO:0000313" key="2">
    <source>
        <dbReference type="Proteomes" id="UP000058660"/>
    </source>
</evidence>
<gene>
    <name evidence="1" type="ORF">TO73_0310</name>
</gene>
<reference evidence="2" key="1">
    <citation type="journal article" date="2015" name="PLoS ONE">
        <title>Complete Genome Sequence of Thermus aquaticus Y51MC23.</title>
        <authorList>
            <person name="Brumm P.J."/>
            <person name="Monsma S."/>
            <person name="Keough B."/>
            <person name="Jasinovica S."/>
            <person name="Ferguson E."/>
            <person name="Schoenfeld T."/>
            <person name="Lodes M."/>
            <person name="Mead D.A."/>
        </authorList>
    </citation>
    <scope>NUCLEOTIDE SEQUENCE [LARGE SCALE GENOMIC DNA]</scope>
    <source>
        <strain evidence="2">BAA-2747 / Y51MC23</strain>
    </source>
</reference>
<dbReference type="Pfam" id="PF17957">
    <property type="entry name" value="Big_7"/>
    <property type="match status" value="1"/>
</dbReference>
<proteinExistence type="predicted"/>